<dbReference type="InterPro" id="IPR023048">
    <property type="entry name" value="NADH:quinone_OxRdtase_FMN_depd"/>
</dbReference>
<comment type="catalytic activity">
    <reaction evidence="6">
        <text>2 a quinone + NADH + H(+) = 2 a 1,4-benzosemiquinone + NAD(+)</text>
        <dbReference type="Rhea" id="RHEA:65952"/>
        <dbReference type="ChEBI" id="CHEBI:15378"/>
        <dbReference type="ChEBI" id="CHEBI:57540"/>
        <dbReference type="ChEBI" id="CHEBI:57945"/>
        <dbReference type="ChEBI" id="CHEBI:132124"/>
        <dbReference type="ChEBI" id="CHEBI:134225"/>
    </reaction>
</comment>
<evidence type="ECO:0000256" key="3">
    <source>
        <dbReference type="ARBA" id="ARBA00023002"/>
    </source>
</evidence>
<protein>
    <recommendedName>
        <fullName evidence="6">FMN dependent NADH:quinone oxidoreductase</fullName>
        <ecNumber evidence="6">1.6.5.-</ecNumber>
    </recommendedName>
    <alternativeName>
        <fullName evidence="6">Azo-dye reductase</fullName>
    </alternativeName>
    <alternativeName>
        <fullName evidence="6">FMN-dependent NADH-azo compound oxidoreductase</fullName>
    </alternativeName>
    <alternativeName>
        <fullName evidence="6">FMN-dependent NADH-azoreductase</fullName>
        <ecNumber evidence="6">1.7.1.17</ecNumber>
    </alternativeName>
</protein>
<keyword evidence="2 6" id="KW-0288">FMN</keyword>
<dbReference type="GO" id="GO:0016652">
    <property type="term" value="F:oxidoreductase activity, acting on NAD(P)H as acceptor"/>
    <property type="evidence" value="ECO:0007669"/>
    <property type="project" value="UniProtKB-UniRule"/>
</dbReference>
<dbReference type="HAMAP" id="MF_01216">
    <property type="entry name" value="Azoreductase_type1"/>
    <property type="match status" value="1"/>
</dbReference>
<comment type="function">
    <text evidence="6">Quinone reductase that provides resistance to thiol-specific stress caused by electrophilic quinones.</text>
</comment>
<name>A0A1Y6CIQ4_9PROT</name>
<sequence>MKLLHVDSSILGDASVSRQLSAAVVEGWRTAVPGLEVLRRDLAAEPIPHLDARQLPAVKPGLPAVEAEPDAETRAAIALGAAALEEFLAADVVVVGAPMYNFGIPSQLKAWIDRLAVAGRTFAYTEAGPTGLAGGKKVIVASSRGGLYRPDTPQAAVDFQEPYLRAVFGFFGIADVSFVRAEGLALGAEARTAALEAALGSVPELVAA</sequence>
<dbReference type="InterPro" id="IPR050104">
    <property type="entry name" value="FMN-dep_NADH:Q_OxRdtase_AzoR1"/>
</dbReference>
<dbReference type="InterPro" id="IPR003680">
    <property type="entry name" value="Flavodoxin_fold"/>
</dbReference>
<dbReference type="EMBL" id="FWZX01000021">
    <property type="protein sequence ID" value="SMF57004.1"/>
    <property type="molecule type" value="Genomic_DNA"/>
</dbReference>
<dbReference type="GO" id="GO:0010181">
    <property type="term" value="F:FMN binding"/>
    <property type="evidence" value="ECO:0007669"/>
    <property type="project" value="UniProtKB-UniRule"/>
</dbReference>
<organism evidence="8 9">
    <name type="scientific">Tistlia consotensis USBA 355</name>
    <dbReference type="NCBI Taxonomy" id="560819"/>
    <lineage>
        <taxon>Bacteria</taxon>
        <taxon>Pseudomonadati</taxon>
        <taxon>Pseudomonadota</taxon>
        <taxon>Alphaproteobacteria</taxon>
        <taxon>Rhodospirillales</taxon>
        <taxon>Rhodovibrionaceae</taxon>
        <taxon>Tistlia</taxon>
    </lineage>
</organism>
<comment type="catalytic activity">
    <reaction evidence="5">
        <text>N,N-dimethyl-1,4-phenylenediamine + anthranilate + 2 NAD(+) = 2-(4-dimethylaminophenyl)diazenylbenzoate + 2 NADH + 2 H(+)</text>
        <dbReference type="Rhea" id="RHEA:55872"/>
        <dbReference type="ChEBI" id="CHEBI:15378"/>
        <dbReference type="ChEBI" id="CHEBI:15783"/>
        <dbReference type="ChEBI" id="CHEBI:16567"/>
        <dbReference type="ChEBI" id="CHEBI:57540"/>
        <dbReference type="ChEBI" id="CHEBI:57945"/>
        <dbReference type="ChEBI" id="CHEBI:71579"/>
        <dbReference type="EC" id="1.7.1.17"/>
    </reaction>
    <physiologicalReaction direction="right-to-left" evidence="5">
        <dbReference type="Rhea" id="RHEA:55874"/>
    </physiologicalReaction>
</comment>
<evidence type="ECO:0000256" key="5">
    <source>
        <dbReference type="ARBA" id="ARBA00048542"/>
    </source>
</evidence>
<accession>A0A1Y6CIQ4</accession>
<evidence type="ECO:0000313" key="8">
    <source>
        <dbReference type="EMBL" id="SMF57004.1"/>
    </source>
</evidence>
<feature type="binding site" evidence="6">
    <location>
        <begin position="99"/>
        <end position="102"/>
    </location>
    <ligand>
        <name>FMN</name>
        <dbReference type="ChEBI" id="CHEBI:58210"/>
    </ligand>
</feature>
<evidence type="ECO:0000256" key="1">
    <source>
        <dbReference type="ARBA" id="ARBA00022630"/>
    </source>
</evidence>
<proteinExistence type="inferred from homology"/>
<comment type="cofactor">
    <cofactor evidence="6">
        <name>FMN</name>
        <dbReference type="ChEBI" id="CHEBI:58210"/>
    </cofactor>
    <text evidence="6">Binds 1 FMN per subunit.</text>
</comment>
<comment type="function">
    <text evidence="6">Also exhibits azoreductase activity. Catalyzes the reductive cleavage of the azo bond in aromatic azo compounds to the corresponding amines.</text>
</comment>
<dbReference type="EC" id="1.7.1.17" evidence="6"/>
<dbReference type="PANTHER" id="PTHR43741:SF4">
    <property type="entry name" value="FMN-DEPENDENT NADH:QUINONE OXIDOREDUCTASE"/>
    <property type="match status" value="1"/>
</dbReference>
<dbReference type="GO" id="GO:0016655">
    <property type="term" value="F:oxidoreductase activity, acting on NAD(P)H, quinone or similar compound as acceptor"/>
    <property type="evidence" value="ECO:0007669"/>
    <property type="project" value="InterPro"/>
</dbReference>
<dbReference type="EC" id="1.6.5.-" evidence="6"/>
<feature type="binding site" evidence="6">
    <location>
        <position position="9"/>
    </location>
    <ligand>
        <name>FMN</name>
        <dbReference type="ChEBI" id="CHEBI:58210"/>
    </ligand>
</feature>
<dbReference type="InterPro" id="IPR029039">
    <property type="entry name" value="Flavoprotein-like_sf"/>
</dbReference>
<dbReference type="SUPFAM" id="SSF52218">
    <property type="entry name" value="Flavoproteins"/>
    <property type="match status" value="1"/>
</dbReference>
<dbReference type="Proteomes" id="UP000192917">
    <property type="component" value="Unassembled WGS sequence"/>
</dbReference>
<evidence type="ECO:0000256" key="6">
    <source>
        <dbReference type="HAMAP-Rule" id="MF_01216"/>
    </source>
</evidence>
<keyword evidence="9" id="KW-1185">Reference proteome</keyword>
<gene>
    <name evidence="6" type="primary">azoR</name>
    <name evidence="8" type="ORF">SAMN05428998_12150</name>
</gene>
<keyword evidence="1 6" id="KW-0285">Flavoprotein</keyword>
<comment type="similarity">
    <text evidence="6">Belongs to the azoreductase type 1 family.</text>
</comment>
<dbReference type="RefSeq" id="WP_085124785.1">
    <property type="nucleotide sequence ID" value="NZ_FWZX01000021.1"/>
</dbReference>
<feature type="binding site" evidence="6">
    <location>
        <begin position="15"/>
        <end position="17"/>
    </location>
    <ligand>
        <name>FMN</name>
        <dbReference type="ChEBI" id="CHEBI:58210"/>
    </ligand>
</feature>
<evidence type="ECO:0000313" key="9">
    <source>
        <dbReference type="Proteomes" id="UP000192917"/>
    </source>
</evidence>
<keyword evidence="4 6" id="KW-0520">NAD</keyword>
<dbReference type="STRING" id="560819.SAMN05428998_12150"/>
<dbReference type="Gene3D" id="3.40.50.360">
    <property type="match status" value="1"/>
</dbReference>
<feature type="domain" description="Flavodoxin-like fold" evidence="7">
    <location>
        <begin position="1"/>
        <end position="200"/>
    </location>
</feature>
<dbReference type="PANTHER" id="PTHR43741">
    <property type="entry name" value="FMN-DEPENDENT NADH-AZOREDUCTASE 1"/>
    <property type="match status" value="1"/>
</dbReference>
<dbReference type="Pfam" id="PF02525">
    <property type="entry name" value="Flavodoxin_2"/>
    <property type="match status" value="1"/>
</dbReference>
<evidence type="ECO:0000256" key="4">
    <source>
        <dbReference type="ARBA" id="ARBA00023027"/>
    </source>
</evidence>
<evidence type="ECO:0000259" key="7">
    <source>
        <dbReference type="Pfam" id="PF02525"/>
    </source>
</evidence>
<comment type="subunit">
    <text evidence="6">Homodimer.</text>
</comment>
<evidence type="ECO:0000256" key="2">
    <source>
        <dbReference type="ARBA" id="ARBA00022643"/>
    </source>
</evidence>
<keyword evidence="3 6" id="KW-0560">Oxidoreductase</keyword>
<feature type="binding site" evidence="6">
    <location>
        <begin position="143"/>
        <end position="146"/>
    </location>
    <ligand>
        <name>FMN</name>
        <dbReference type="ChEBI" id="CHEBI:58210"/>
    </ligand>
</feature>
<reference evidence="8 9" key="1">
    <citation type="submission" date="2017-04" db="EMBL/GenBank/DDBJ databases">
        <authorList>
            <person name="Afonso C.L."/>
            <person name="Miller P.J."/>
            <person name="Scott M.A."/>
            <person name="Spackman E."/>
            <person name="Goraichik I."/>
            <person name="Dimitrov K.M."/>
            <person name="Suarez D.L."/>
            <person name="Swayne D.E."/>
        </authorList>
    </citation>
    <scope>NUCLEOTIDE SEQUENCE [LARGE SCALE GENOMIC DNA]</scope>
    <source>
        <strain evidence="8 9">USBA 355</strain>
    </source>
</reference>
<dbReference type="GO" id="GO:0009055">
    <property type="term" value="F:electron transfer activity"/>
    <property type="evidence" value="ECO:0007669"/>
    <property type="project" value="UniProtKB-UniRule"/>
</dbReference>
<dbReference type="AlphaFoldDB" id="A0A1Y6CIQ4"/>